<name>A0A1D2VP18_9ASCO</name>
<dbReference type="EMBL" id="KV454475">
    <property type="protein sequence ID" value="ODV63307.1"/>
    <property type="molecule type" value="Genomic_DNA"/>
</dbReference>
<accession>A0A1D2VP18</accession>
<sequence>MAGHNDGHHLLHKDAAFERFYKYRENYGQIFRMTKGAAKTNLIWMGLFPAALIYIGAKTDGWSDYVPASRRTAPIFKEYVPKDF</sequence>
<keyword evidence="1" id="KW-0472">Membrane</keyword>
<keyword evidence="1" id="KW-0812">Transmembrane</keyword>
<evidence type="ECO:0008006" key="4">
    <source>
        <dbReference type="Google" id="ProtNLM"/>
    </source>
</evidence>
<dbReference type="InParanoid" id="A0A1D2VP18"/>
<evidence type="ECO:0000313" key="3">
    <source>
        <dbReference type="Proteomes" id="UP000095038"/>
    </source>
</evidence>
<dbReference type="GeneID" id="30965822"/>
<keyword evidence="3" id="KW-1185">Reference proteome</keyword>
<proteinExistence type="predicted"/>
<organism evidence="2 3">
    <name type="scientific">Ascoidea rubescens DSM 1968</name>
    <dbReference type="NCBI Taxonomy" id="1344418"/>
    <lineage>
        <taxon>Eukaryota</taxon>
        <taxon>Fungi</taxon>
        <taxon>Dikarya</taxon>
        <taxon>Ascomycota</taxon>
        <taxon>Saccharomycotina</taxon>
        <taxon>Saccharomycetes</taxon>
        <taxon>Ascoideaceae</taxon>
        <taxon>Ascoidea</taxon>
    </lineage>
</organism>
<dbReference type="PANTHER" id="PTHR39476">
    <property type="entry name" value="NADH:UBIQUINONE OXIDOREDUCTASE 6.6KD SUBUNIT"/>
    <property type="match status" value="1"/>
</dbReference>
<protein>
    <recommendedName>
        <fullName evidence="4">Complex I-B15</fullName>
    </recommendedName>
</protein>
<dbReference type="OrthoDB" id="15108at2759"/>
<dbReference type="AlphaFoldDB" id="A0A1D2VP18"/>
<evidence type="ECO:0000313" key="2">
    <source>
        <dbReference type="EMBL" id="ODV63307.1"/>
    </source>
</evidence>
<feature type="transmembrane region" description="Helical" evidence="1">
    <location>
        <begin position="41"/>
        <end position="57"/>
    </location>
</feature>
<reference evidence="3" key="1">
    <citation type="submission" date="2016-05" db="EMBL/GenBank/DDBJ databases">
        <title>Comparative genomics of biotechnologically important yeasts.</title>
        <authorList>
            <consortium name="DOE Joint Genome Institute"/>
            <person name="Riley R."/>
            <person name="Haridas S."/>
            <person name="Wolfe K.H."/>
            <person name="Lopes M.R."/>
            <person name="Hittinger C.T."/>
            <person name="Goker M."/>
            <person name="Salamov A."/>
            <person name="Wisecaver J."/>
            <person name="Long T.M."/>
            <person name="Aerts A.L."/>
            <person name="Barry K."/>
            <person name="Choi C."/>
            <person name="Clum A."/>
            <person name="Coughlan A.Y."/>
            <person name="Deshpande S."/>
            <person name="Douglass A.P."/>
            <person name="Hanson S.J."/>
            <person name="Klenk H.-P."/>
            <person name="Labutti K."/>
            <person name="Lapidus A."/>
            <person name="Lindquist E."/>
            <person name="Lipzen A."/>
            <person name="Meier-Kolthoff J.P."/>
            <person name="Ohm R.A."/>
            <person name="Otillar R.P."/>
            <person name="Pangilinan J."/>
            <person name="Peng Y."/>
            <person name="Rokas A."/>
            <person name="Rosa C.A."/>
            <person name="Scheuner C."/>
            <person name="Sibirny A.A."/>
            <person name="Slot J.C."/>
            <person name="Stielow J.B."/>
            <person name="Sun H."/>
            <person name="Kurtzman C.P."/>
            <person name="Blackwell M."/>
            <person name="Grigoriev I.V."/>
            <person name="Jeffries T.W."/>
        </authorList>
    </citation>
    <scope>NUCLEOTIDE SEQUENCE [LARGE SCALE GENOMIC DNA]</scope>
    <source>
        <strain evidence="3">DSM 1968</strain>
    </source>
</reference>
<evidence type="ECO:0000256" key="1">
    <source>
        <dbReference type="SAM" id="Phobius"/>
    </source>
</evidence>
<dbReference type="Proteomes" id="UP000095038">
    <property type="component" value="Unassembled WGS sequence"/>
</dbReference>
<gene>
    <name evidence="2" type="ORF">ASCRUDRAFT_73197</name>
</gene>
<dbReference type="RefSeq" id="XP_020049614.1">
    <property type="nucleotide sequence ID" value="XM_020192186.1"/>
</dbReference>
<dbReference type="PANTHER" id="PTHR39476:SF1">
    <property type="entry name" value="NADH DEHYDROGENASE [UBIQUINONE] 1 BETA SUBCOMPLEX SUBUNIT 4"/>
    <property type="match status" value="1"/>
</dbReference>
<keyword evidence="1" id="KW-1133">Transmembrane helix</keyword>